<dbReference type="CDD" id="cd00560">
    <property type="entry name" value="PanC"/>
    <property type="match status" value="1"/>
</dbReference>
<dbReference type="EC" id="6.3.2.1" evidence="8"/>
<evidence type="ECO:0000256" key="8">
    <source>
        <dbReference type="HAMAP-Rule" id="MF_00158"/>
    </source>
</evidence>
<feature type="binding site" evidence="8">
    <location>
        <begin position="30"/>
        <end position="37"/>
    </location>
    <ligand>
        <name>ATP</name>
        <dbReference type="ChEBI" id="CHEBI:30616"/>
    </ligand>
</feature>
<dbReference type="InterPro" id="IPR042176">
    <property type="entry name" value="Pantoate_ligase_C"/>
</dbReference>
<evidence type="ECO:0000256" key="6">
    <source>
        <dbReference type="ARBA" id="ARBA00022840"/>
    </source>
</evidence>
<evidence type="ECO:0000256" key="7">
    <source>
        <dbReference type="ARBA" id="ARBA00048258"/>
    </source>
</evidence>
<keyword evidence="8" id="KW-0963">Cytoplasm</keyword>
<name>A0A2A5W966_9GAMM</name>
<feature type="binding site" evidence="8">
    <location>
        <position position="155"/>
    </location>
    <ligand>
        <name>(R)-pantoate</name>
        <dbReference type="ChEBI" id="CHEBI:15980"/>
    </ligand>
</feature>
<comment type="miscellaneous">
    <text evidence="8">The reaction proceeds by a bi uni uni bi ping pong mechanism.</text>
</comment>
<feature type="binding site" evidence="8">
    <location>
        <position position="61"/>
    </location>
    <ligand>
        <name>(R)-pantoate</name>
        <dbReference type="ChEBI" id="CHEBI:15980"/>
    </ligand>
</feature>
<dbReference type="GO" id="GO:0015940">
    <property type="term" value="P:pantothenate biosynthetic process"/>
    <property type="evidence" value="ECO:0007669"/>
    <property type="project" value="UniProtKB-UniRule"/>
</dbReference>
<evidence type="ECO:0000256" key="2">
    <source>
        <dbReference type="ARBA" id="ARBA00009256"/>
    </source>
</evidence>
<feature type="binding site" evidence="8">
    <location>
        <position position="61"/>
    </location>
    <ligand>
        <name>beta-alanine</name>
        <dbReference type="ChEBI" id="CHEBI:57966"/>
    </ligand>
</feature>
<dbReference type="Pfam" id="PF02569">
    <property type="entry name" value="Pantoate_ligase"/>
    <property type="match status" value="1"/>
</dbReference>
<accession>A0A2A5W966</accession>
<dbReference type="GO" id="GO:0005829">
    <property type="term" value="C:cytosol"/>
    <property type="evidence" value="ECO:0007669"/>
    <property type="project" value="TreeGrafter"/>
</dbReference>
<dbReference type="FunFam" id="3.40.50.620:FF:000013">
    <property type="entry name" value="Pantothenate synthetase"/>
    <property type="match status" value="1"/>
</dbReference>
<comment type="similarity">
    <text evidence="2 8">Belongs to the pantothenate synthetase family.</text>
</comment>
<evidence type="ECO:0000313" key="9">
    <source>
        <dbReference type="EMBL" id="PDH33010.1"/>
    </source>
</evidence>
<dbReference type="HAMAP" id="MF_00158">
    <property type="entry name" value="PanC"/>
    <property type="match status" value="1"/>
</dbReference>
<dbReference type="PANTHER" id="PTHR21299">
    <property type="entry name" value="CYTIDYLATE KINASE/PANTOATE-BETA-ALANINE LIGASE"/>
    <property type="match status" value="1"/>
</dbReference>
<protein>
    <recommendedName>
        <fullName evidence="8">Pantothenate synthetase</fullName>
        <shortName evidence="8">PS</shortName>
        <ecNumber evidence="8">6.3.2.1</ecNumber>
    </recommendedName>
    <alternativeName>
        <fullName evidence="8">Pantoate--beta-alanine ligase</fullName>
    </alternativeName>
    <alternativeName>
        <fullName evidence="8">Pantoate-activating enzyme</fullName>
    </alternativeName>
</protein>
<reference evidence="9 10" key="1">
    <citation type="submission" date="2017-08" db="EMBL/GenBank/DDBJ databases">
        <title>Fine stratification of microbial communities through a metagenomic profile of the photic zone.</title>
        <authorList>
            <person name="Haro-Moreno J.M."/>
            <person name="Lopez-Perez M."/>
            <person name="De La Torre J."/>
            <person name="Picazo A."/>
            <person name="Camacho A."/>
            <person name="Rodriguez-Valera F."/>
        </authorList>
    </citation>
    <scope>NUCLEOTIDE SEQUENCE [LARGE SCALE GENOMIC DNA]</scope>
    <source>
        <strain evidence="9">MED-G28</strain>
    </source>
</reference>
<dbReference type="AlphaFoldDB" id="A0A2A5W966"/>
<comment type="caution">
    <text evidence="9">The sequence shown here is derived from an EMBL/GenBank/DDBJ whole genome shotgun (WGS) entry which is preliminary data.</text>
</comment>
<evidence type="ECO:0000256" key="4">
    <source>
        <dbReference type="ARBA" id="ARBA00022655"/>
    </source>
</evidence>
<evidence type="ECO:0000256" key="5">
    <source>
        <dbReference type="ARBA" id="ARBA00022741"/>
    </source>
</evidence>
<comment type="function">
    <text evidence="8">Catalyzes the condensation of pantoate with beta-alanine in an ATP-dependent reaction via a pantoyl-adenylate intermediate.</text>
</comment>
<proteinExistence type="inferred from homology"/>
<gene>
    <name evidence="8" type="primary">panC</name>
    <name evidence="9" type="ORF">CNF02_09880</name>
</gene>
<dbReference type="Gene3D" id="3.30.1300.10">
    <property type="entry name" value="Pantoate-beta-alanine ligase, C-terminal domain"/>
    <property type="match status" value="1"/>
</dbReference>
<keyword evidence="5 8" id="KW-0547">Nucleotide-binding</keyword>
<dbReference type="NCBIfam" id="TIGR00018">
    <property type="entry name" value="panC"/>
    <property type="match status" value="1"/>
</dbReference>
<dbReference type="GO" id="GO:0004592">
    <property type="term" value="F:pantoate-beta-alanine ligase activity"/>
    <property type="evidence" value="ECO:0007669"/>
    <property type="project" value="UniProtKB-UniRule"/>
</dbReference>
<dbReference type="Proteomes" id="UP000219329">
    <property type="component" value="Unassembled WGS sequence"/>
</dbReference>
<comment type="pathway">
    <text evidence="1 8">Cofactor biosynthesis; (R)-pantothenate biosynthesis; (R)-pantothenate from (R)-pantoate and beta-alanine: step 1/1.</text>
</comment>
<keyword evidence="4 8" id="KW-0566">Pantothenate biosynthesis</keyword>
<keyword evidence="3 8" id="KW-0436">Ligase</keyword>
<dbReference type="InterPro" id="IPR003721">
    <property type="entry name" value="Pantoate_ligase"/>
</dbReference>
<dbReference type="EMBL" id="NTJZ01000011">
    <property type="protein sequence ID" value="PDH33010.1"/>
    <property type="molecule type" value="Genomic_DNA"/>
</dbReference>
<dbReference type="SUPFAM" id="SSF52374">
    <property type="entry name" value="Nucleotidylyl transferase"/>
    <property type="match status" value="1"/>
</dbReference>
<dbReference type="GO" id="GO:0005524">
    <property type="term" value="F:ATP binding"/>
    <property type="evidence" value="ECO:0007669"/>
    <property type="project" value="UniProtKB-KW"/>
</dbReference>
<dbReference type="PANTHER" id="PTHR21299:SF1">
    <property type="entry name" value="PANTOATE--BETA-ALANINE LIGASE"/>
    <property type="match status" value="1"/>
</dbReference>
<dbReference type="Gene3D" id="3.40.50.620">
    <property type="entry name" value="HUPs"/>
    <property type="match status" value="1"/>
</dbReference>
<comment type="subcellular location">
    <subcellularLocation>
        <location evidence="8">Cytoplasm</location>
    </subcellularLocation>
</comment>
<dbReference type="UniPathway" id="UPA00028">
    <property type="reaction ID" value="UER00005"/>
</dbReference>
<evidence type="ECO:0000256" key="1">
    <source>
        <dbReference type="ARBA" id="ARBA00004990"/>
    </source>
</evidence>
<feature type="binding site" evidence="8">
    <location>
        <begin position="149"/>
        <end position="152"/>
    </location>
    <ligand>
        <name>ATP</name>
        <dbReference type="ChEBI" id="CHEBI:30616"/>
    </ligand>
</feature>
<sequence length="284" mass="31998">MKVFNSIAELHLELETIRLAKKSIGLVPTMGNLHAGHLALLKEALSENDCVISTIFVNPLQFELNEDLQNYPRTIEEDKLKLKKAKCEYLFAPSVKEIYGHNINYQTVIHVPDLSDNYCGRSRPSHFDGVATIVCKLLNIVRPDTAFFGLKDYQQFLIIKKLVSDLALNVDIRGVEIVRDSNGLALSSRNNYLSNDDIVKASNIYRCLQETAGKIRDKNRDFRKIEIWAKAQLSNAGLRPDYFAICESHSLSPANENDTQLVVLTAAYVGSTRLIDNLRVSTDQ</sequence>
<feature type="active site" description="Proton donor" evidence="8">
    <location>
        <position position="37"/>
    </location>
</feature>
<dbReference type="InterPro" id="IPR014729">
    <property type="entry name" value="Rossmann-like_a/b/a_fold"/>
</dbReference>
<evidence type="ECO:0000313" key="10">
    <source>
        <dbReference type="Proteomes" id="UP000219329"/>
    </source>
</evidence>
<feature type="binding site" evidence="8">
    <location>
        <position position="178"/>
    </location>
    <ligand>
        <name>ATP</name>
        <dbReference type="ChEBI" id="CHEBI:30616"/>
    </ligand>
</feature>
<comment type="catalytic activity">
    <reaction evidence="7 8">
        <text>(R)-pantoate + beta-alanine + ATP = (R)-pantothenate + AMP + diphosphate + H(+)</text>
        <dbReference type="Rhea" id="RHEA:10912"/>
        <dbReference type="ChEBI" id="CHEBI:15378"/>
        <dbReference type="ChEBI" id="CHEBI:15980"/>
        <dbReference type="ChEBI" id="CHEBI:29032"/>
        <dbReference type="ChEBI" id="CHEBI:30616"/>
        <dbReference type="ChEBI" id="CHEBI:33019"/>
        <dbReference type="ChEBI" id="CHEBI:57966"/>
        <dbReference type="ChEBI" id="CHEBI:456215"/>
        <dbReference type="EC" id="6.3.2.1"/>
    </reaction>
</comment>
<comment type="subunit">
    <text evidence="8">Homodimer.</text>
</comment>
<keyword evidence="6 8" id="KW-0067">ATP-binding</keyword>
<feature type="binding site" evidence="8">
    <location>
        <begin position="186"/>
        <end position="189"/>
    </location>
    <ligand>
        <name>ATP</name>
        <dbReference type="ChEBI" id="CHEBI:30616"/>
    </ligand>
</feature>
<organism evidence="9 10">
    <name type="scientific">OM182 bacterium MED-G28</name>
    <dbReference type="NCBI Taxonomy" id="1986256"/>
    <lineage>
        <taxon>Bacteria</taxon>
        <taxon>Pseudomonadati</taxon>
        <taxon>Pseudomonadota</taxon>
        <taxon>Gammaproteobacteria</taxon>
        <taxon>OMG group</taxon>
        <taxon>OM182 clade</taxon>
    </lineage>
</organism>
<evidence type="ECO:0000256" key="3">
    <source>
        <dbReference type="ARBA" id="ARBA00022598"/>
    </source>
</evidence>